<reference evidence="1" key="1">
    <citation type="submission" date="2015-09" db="EMBL/GenBank/DDBJ databases">
        <title>De novo assembly of Pectinophora gossypiella (Pink Bollworm) gut transcriptome.</title>
        <authorList>
            <person name="Tassone E.E."/>
        </authorList>
    </citation>
    <scope>NUCLEOTIDE SEQUENCE</scope>
</reference>
<dbReference type="Gene3D" id="1.10.8.720">
    <property type="entry name" value="Region D6 of dynein motor"/>
    <property type="match status" value="1"/>
</dbReference>
<proteinExistence type="predicted"/>
<feature type="non-terminal residue" evidence="1">
    <location>
        <position position="1"/>
    </location>
</feature>
<evidence type="ECO:0000313" key="1">
    <source>
        <dbReference type="EMBL" id="JAT85679.1"/>
    </source>
</evidence>
<dbReference type="AlphaFoldDB" id="A0A1E1WFB2"/>
<organism evidence="1">
    <name type="scientific">Pectinophora gossypiella</name>
    <name type="common">Cotton pink bollworm</name>
    <name type="synonym">Depressaria gossypiella</name>
    <dbReference type="NCBI Taxonomy" id="13191"/>
    <lineage>
        <taxon>Eukaryota</taxon>
        <taxon>Metazoa</taxon>
        <taxon>Ecdysozoa</taxon>
        <taxon>Arthropoda</taxon>
        <taxon>Hexapoda</taxon>
        <taxon>Insecta</taxon>
        <taxon>Pterygota</taxon>
        <taxon>Neoptera</taxon>
        <taxon>Endopterygota</taxon>
        <taxon>Lepidoptera</taxon>
        <taxon>Glossata</taxon>
        <taxon>Ditrysia</taxon>
        <taxon>Gelechioidea</taxon>
        <taxon>Gelechiidae</taxon>
        <taxon>Apatetrinae</taxon>
        <taxon>Pectinophora</taxon>
    </lineage>
</organism>
<gene>
    <name evidence="1" type="ORF">g.1162</name>
</gene>
<accession>A0A1E1WFB2</accession>
<sequence>WEWGEVSACTRVIRTTTDLATVAALSQLLYGARVSSEPDRFLLRELLADCIADHTLGHAWKPRGLDLQLPFVRQLQSYTSALDAMPDIDSAQLLGLPANCRVAWEKNATEDIIFGLRELNSTVCVNEKGDNTAAIKTLLALWKKLMSGCPLIKSDYNVEKAARGWWGCVCDNE</sequence>
<protein>
    <submittedName>
        <fullName evidence="1">Uncharacterized protein</fullName>
    </submittedName>
</protein>
<dbReference type="EMBL" id="GDQN01005375">
    <property type="protein sequence ID" value="JAT85679.1"/>
    <property type="molecule type" value="Transcribed_RNA"/>
</dbReference>
<dbReference type="OrthoDB" id="10252139at2759"/>
<feature type="non-terminal residue" evidence="1">
    <location>
        <position position="173"/>
    </location>
</feature>
<dbReference type="InterPro" id="IPR042219">
    <property type="entry name" value="AAA_lid_11_sf"/>
</dbReference>
<name>A0A1E1WFB2_PECGO</name>